<evidence type="ECO:0000256" key="1">
    <source>
        <dbReference type="SAM" id="SignalP"/>
    </source>
</evidence>
<reference evidence="2 3" key="1">
    <citation type="submission" date="2023-03" db="EMBL/GenBank/DDBJ databases">
        <title>High recombination rates correlate with genetic variation in Cardiocondyla obscurior ants.</title>
        <authorList>
            <person name="Errbii M."/>
        </authorList>
    </citation>
    <scope>NUCLEOTIDE SEQUENCE [LARGE SCALE GENOMIC DNA]</scope>
    <source>
        <strain evidence="2">Alpha-2009</strain>
        <tissue evidence="2">Whole body</tissue>
    </source>
</reference>
<dbReference type="EMBL" id="JADYXP020000001">
    <property type="protein sequence ID" value="KAL0132861.1"/>
    <property type="molecule type" value="Genomic_DNA"/>
</dbReference>
<keyword evidence="1" id="KW-0732">Signal</keyword>
<accession>A0AAW2H0C0</accession>
<proteinExistence type="predicted"/>
<protein>
    <submittedName>
        <fullName evidence="2">Uncharacterized protein</fullName>
    </submittedName>
</protein>
<dbReference type="AlphaFoldDB" id="A0AAW2H0C0"/>
<gene>
    <name evidence="2" type="ORF">PUN28_000521</name>
</gene>
<comment type="caution">
    <text evidence="2">The sequence shown here is derived from an EMBL/GenBank/DDBJ whole genome shotgun (WGS) entry which is preliminary data.</text>
</comment>
<sequence>MSLKILICLILCERTEFFSWEVQLINRYLTMAGGEGMEAVEALKRYWTFHPIPQYILARSTNNEKLTGEVHNNQTDPQPGSSGINTFFSTEKIFRGRECTTSRIFKSGFFFQIIIVSITLILI</sequence>
<organism evidence="2 3">
    <name type="scientific">Cardiocondyla obscurior</name>
    <dbReference type="NCBI Taxonomy" id="286306"/>
    <lineage>
        <taxon>Eukaryota</taxon>
        <taxon>Metazoa</taxon>
        <taxon>Ecdysozoa</taxon>
        <taxon>Arthropoda</taxon>
        <taxon>Hexapoda</taxon>
        <taxon>Insecta</taxon>
        <taxon>Pterygota</taxon>
        <taxon>Neoptera</taxon>
        <taxon>Endopterygota</taxon>
        <taxon>Hymenoptera</taxon>
        <taxon>Apocrita</taxon>
        <taxon>Aculeata</taxon>
        <taxon>Formicoidea</taxon>
        <taxon>Formicidae</taxon>
        <taxon>Myrmicinae</taxon>
        <taxon>Cardiocondyla</taxon>
    </lineage>
</organism>
<evidence type="ECO:0000313" key="2">
    <source>
        <dbReference type="EMBL" id="KAL0132861.1"/>
    </source>
</evidence>
<feature type="chain" id="PRO_5043968625" evidence="1">
    <location>
        <begin position="18"/>
        <end position="123"/>
    </location>
</feature>
<dbReference type="Proteomes" id="UP001430953">
    <property type="component" value="Unassembled WGS sequence"/>
</dbReference>
<feature type="signal peptide" evidence="1">
    <location>
        <begin position="1"/>
        <end position="17"/>
    </location>
</feature>
<evidence type="ECO:0000313" key="3">
    <source>
        <dbReference type="Proteomes" id="UP001430953"/>
    </source>
</evidence>
<keyword evidence="3" id="KW-1185">Reference proteome</keyword>
<name>A0AAW2H0C0_9HYME</name>